<organism evidence="13 14">
    <name type="scientific">Symbiodinium microadriaticum</name>
    <name type="common">Dinoflagellate</name>
    <name type="synonym">Zooxanthella microadriatica</name>
    <dbReference type="NCBI Taxonomy" id="2951"/>
    <lineage>
        <taxon>Eukaryota</taxon>
        <taxon>Sar</taxon>
        <taxon>Alveolata</taxon>
        <taxon>Dinophyceae</taxon>
        <taxon>Suessiales</taxon>
        <taxon>Symbiodiniaceae</taxon>
        <taxon>Symbiodinium</taxon>
    </lineage>
</organism>
<keyword evidence="3" id="KW-0678">Repressor</keyword>
<proteinExistence type="predicted"/>
<dbReference type="InterPro" id="IPR005821">
    <property type="entry name" value="Ion_trans_dom"/>
</dbReference>
<keyword evidence="6" id="KW-0805">Transcription regulation</keyword>
<dbReference type="SUPFAM" id="SSF81324">
    <property type="entry name" value="Voltage-gated potassium channels"/>
    <property type="match status" value="1"/>
</dbReference>
<evidence type="ECO:0000256" key="6">
    <source>
        <dbReference type="ARBA" id="ARBA00023015"/>
    </source>
</evidence>
<accession>A0A1Q9CS47</accession>
<keyword evidence="14" id="KW-1185">Reference proteome</keyword>
<evidence type="ECO:0000256" key="4">
    <source>
        <dbReference type="ARBA" id="ARBA00022692"/>
    </source>
</evidence>
<dbReference type="PANTHER" id="PTHR10037:SF62">
    <property type="entry name" value="SODIUM CHANNEL PROTEIN 60E"/>
    <property type="match status" value="1"/>
</dbReference>
<keyword evidence="10" id="KW-0175">Coiled coil</keyword>
<feature type="transmembrane region" description="Helical" evidence="11">
    <location>
        <begin position="317"/>
        <end position="339"/>
    </location>
</feature>
<reference evidence="13 14" key="1">
    <citation type="submission" date="2016-02" db="EMBL/GenBank/DDBJ databases">
        <title>Genome analysis of coral dinoflagellate symbionts highlights evolutionary adaptations to a symbiotic lifestyle.</title>
        <authorList>
            <person name="Aranda M."/>
            <person name="Li Y."/>
            <person name="Liew Y.J."/>
            <person name="Baumgarten S."/>
            <person name="Simakov O."/>
            <person name="Wilson M."/>
            <person name="Piel J."/>
            <person name="Ashoor H."/>
            <person name="Bougouffa S."/>
            <person name="Bajic V.B."/>
            <person name="Ryu T."/>
            <person name="Ravasi T."/>
            <person name="Bayer T."/>
            <person name="Micklem G."/>
            <person name="Kim H."/>
            <person name="Bhak J."/>
            <person name="Lajeunesse T.C."/>
            <person name="Voolstra C.R."/>
        </authorList>
    </citation>
    <scope>NUCLEOTIDE SEQUENCE [LARGE SCALE GENOMIC DNA]</scope>
    <source>
        <strain evidence="13 14">CCMP2467</strain>
    </source>
</reference>
<dbReference type="Gene3D" id="1.20.120.350">
    <property type="entry name" value="Voltage-gated potassium channels. Chain C"/>
    <property type="match status" value="1"/>
</dbReference>
<dbReference type="AlphaFoldDB" id="A0A1Q9CS47"/>
<evidence type="ECO:0000256" key="3">
    <source>
        <dbReference type="ARBA" id="ARBA00022491"/>
    </source>
</evidence>
<evidence type="ECO:0000256" key="10">
    <source>
        <dbReference type="SAM" id="Coils"/>
    </source>
</evidence>
<dbReference type="Gene3D" id="1.10.287.70">
    <property type="match status" value="1"/>
</dbReference>
<keyword evidence="8" id="KW-0804">Transcription</keyword>
<keyword evidence="5 11" id="KW-1133">Transmembrane helix</keyword>
<keyword evidence="9" id="KW-0539">Nucleus</keyword>
<dbReference type="GO" id="GO:0005654">
    <property type="term" value="C:nucleoplasm"/>
    <property type="evidence" value="ECO:0007669"/>
    <property type="project" value="UniProtKB-ARBA"/>
</dbReference>
<name>A0A1Q9CS47_SYMMI</name>
<evidence type="ECO:0000256" key="9">
    <source>
        <dbReference type="ARBA" id="ARBA00023242"/>
    </source>
</evidence>
<dbReference type="Proteomes" id="UP000186817">
    <property type="component" value="Unassembled WGS sequence"/>
</dbReference>
<dbReference type="InterPro" id="IPR027359">
    <property type="entry name" value="Volt_channel_dom_sf"/>
</dbReference>
<evidence type="ECO:0000256" key="11">
    <source>
        <dbReference type="SAM" id="Phobius"/>
    </source>
</evidence>
<feature type="transmembrane region" description="Helical" evidence="11">
    <location>
        <begin position="458"/>
        <end position="480"/>
    </location>
</feature>
<protein>
    <submittedName>
        <fullName evidence="13">Sodium channel protein type 4 subunit alpha</fullName>
    </submittedName>
</protein>
<gene>
    <name evidence="13" type="primary">SCN4A</name>
    <name evidence="13" type="ORF">AK812_SmicGene33249</name>
</gene>
<dbReference type="InterPro" id="IPR013907">
    <property type="entry name" value="Sds3"/>
</dbReference>
<dbReference type="GO" id="GO:0010468">
    <property type="term" value="P:regulation of gene expression"/>
    <property type="evidence" value="ECO:0007669"/>
    <property type="project" value="UniProtKB-ARBA"/>
</dbReference>
<evidence type="ECO:0000259" key="12">
    <source>
        <dbReference type="Pfam" id="PF00520"/>
    </source>
</evidence>
<feature type="transmembrane region" description="Helical" evidence="11">
    <location>
        <begin position="383"/>
        <end position="403"/>
    </location>
</feature>
<evidence type="ECO:0000313" key="13">
    <source>
        <dbReference type="EMBL" id="OLP85717.1"/>
    </source>
</evidence>
<feature type="coiled-coil region" evidence="10">
    <location>
        <begin position="106"/>
        <end position="133"/>
    </location>
</feature>
<sequence>MEASTVKGSYEFDMQAATARGSGDVRAWTGHSSFTRANSAWLDEVLKSERAAMAAAMVKHMEDHHRHLLKRFQDWSELQAKNAKSEMQKAVLSASQDFAGAAGGSIDAERARLKTLAETLEREREELNQWKTSAFVQISDHKSAVANAATAAMSLESGSAAKIRWKLATARIVNLLGNRNKTSLVDKMKKNMKASMLATMPEFNDVPAERHKTISVVWEEKTPLDMLRTGVPCLRRVVTSYVFELTFVSLILLNCISMMVQIEFFGLFLATSMGIKTGMDTDYNDIFYNIELVFGLVFSAEILVKFVAYGLLDFWKFGWNLLDLFIVVTWAIDAGGLAVEINPMVFRMLRIAKLGRIVRVLKVIQRFDSLHLLLGSIRASFDILAWSALVLLILMTVCALALSQFLQGWIEASSSSDENVRQEVWILFGTVGRAIVSMFELTLANYSGITRSLMENVSAWFAVAILIYKLVVGFAVLKVITGIFIQQTMRVANEDDELLLLQKKRLVDSHAKGVHRNPLENAERKKELVSGGSDSVEDGDKDSLAALQTLIVR</sequence>
<feature type="transmembrane region" description="Helical" evidence="11">
    <location>
        <begin position="245"/>
        <end position="271"/>
    </location>
</feature>
<evidence type="ECO:0000256" key="1">
    <source>
        <dbReference type="ARBA" id="ARBA00004123"/>
    </source>
</evidence>
<feature type="domain" description="Ion transport" evidence="12">
    <location>
        <begin position="241"/>
        <end position="486"/>
    </location>
</feature>
<evidence type="ECO:0000256" key="2">
    <source>
        <dbReference type="ARBA" id="ARBA00004141"/>
    </source>
</evidence>
<dbReference type="PANTHER" id="PTHR10037">
    <property type="entry name" value="VOLTAGE-GATED CATION CHANNEL CALCIUM AND SODIUM"/>
    <property type="match status" value="1"/>
</dbReference>
<dbReference type="EMBL" id="LSRX01000960">
    <property type="protein sequence ID" value="OLP85717.1"/>
    <property type="molecule type" value="Genomic_DNA"/>
</dbReference>
<keyword evidence="7 11" id="KW-0472">Membrane</keyword>
<evidence type="ECO:0000256" key="7">
    <source>
        <dbReference type="ARBA" id="ARBA00023136"/>
    </source>
</evidence>
<evidence type="ECO:0000313" key="14">
    <source>
        <dbReference type="Proteomes" id="UP000186817"/>
    </source>
</evidence>
<dbReference type="GO" id="GO:0001518">
    <property type="term" value="C:voltage-gated sodium channel complex"/>
    <property type="evidence" value="ECO:0007669"/>
    <property type="project" value="TreeGrafter"/>
</dbReference>
<comment type="caution">
    <text evidence="13">The sequence shown here is derived from an EMBL/GenBank/DDBJ whole genome shotgun (WGS) entry which is preliminary data.</text>
</comment>
<dbReference type="GO" id="GO:0005248">
    <property type="term" value="F:voltage-gated sodium channel activity"/>
    <property type="evidence" value="ECO:0007669"/>
    <property type="project" value="TreeGrafter"/>
</dbReference>
<dbReference type="Pfam" id="PF08598">
    <property type="entry name" value="Sds3"/>
    <property type="match status" value="1"/>
</dbReference>
<keyword evidence="13" id="KW-0406">Ion transport</keyword>
<evidence type="ECO:0000256" key="5">
    <source>
        <dbReference type="ARBA" id="ARBA00022989"/>
    </source>
</evidence>
<feature type="transmembrane region" description="Helical" evidence="11">
    <location>
        <begin position="292"/>
        <end position="311"/>
    </location>
</feature>
<evidence type="ECO:0000256" key="8">
    <source>
        <dbReference type="ARBA" id="ARBA00023163"/>
    </source>
</evidence>
<keyword evidence="13" id="KW-0407">Ion channel</keyword>
<dbReference type="OrthoDB" id="444540at2759"/>
<dbReference type="Pfam" id="PF00520">
    <property type="entry name" value="Ion_trans"/>
    <property type="match status" value="1"/>
</dbReference>
<keyword evidence="4 11" id="KW-0812">Transmembrane</keyword>
<keyword evidence="13" id="KW-0813">Transport</keyword>
<dbReference type="InterPro" id="IPR043203">
    <property type="entry name" value="VGCC_Ca_Na"/>
</dbReference>
<comment type="subcellular location">
    <subcellularLocation>
        <location evidence="2">Membrane</location>
        <topology evidence="2">Multi-pass membrane protein</topology>
    </subcellularLocation>
    <subcellularLocation>
        <location evidence="1">Nucleus</location>
    </subcellularLocation>
</comment>